<dbReference type="RefSeq" id="WP_139229209.1">
    <property type="nucleotide sequence ID" value="NZ_FOVR01000002.1"/>
</dbReference>
<dbReference type="STRING" id="655353.SAMN04488056_102480"/>
<organism evidence="1 2">
    <name type="scientific">Cohaesibacter marisflavi</name>
    <dbReference type="NCBI Taxonomy" id="655353"/>
    <lineage>
        <taxon>Bacteria</taxon>
        <taxon>Pseudomonadati</taxon>
        <taxon>Pseudomonadota</taxon>
        <taxon>Alphaproteobacteria</taxon>
        <taxon>Hyphomicrobiales</taxon>
        <taxon>Cohaesibacteraceae</taxon>
    </lineage>
</organism>
<evidence type="ECO:0000313" key="2">
    <source>
        <dbReference type="Proteomes" id="UP000199236"/>
    </source>
</evidence>
<name>A0A1I5D510_9HYPH</name>
<protein>
    <submittedName>
        <fullName evidence="1">Uncharacterized protein</fullName>
    </submittedName>
</protein>
<evidence type="ECO:0000313" key="1">
    <source>
        <dbReference type="EMBL" id="SFN94312.1"/>
    </source>
</evidence>
<reference evidence="1 2" key="1">
    <citation type="submission" date="2016-10" db="EMBL/GenBank/DDBJ databases">
        <authorList>
            <person name="de Groot N.N."/>
        </authorList>
    </citation>
    <scope>NUCLEOTIDE SEQUENCE [LARGE SCALE GENOMIC DNA]</scope>
    <source>
        <strain evidence="1 2">CGMCC 1.9157</strain>
    </source>
</reference>
<sequence>MKKNIIVLTSLFSVIIVAICFLALFEGKSFAKIKPLFSKREVARMESIIQKALSETSNVAYGSDLVVKDCEIINRVETARNCADPYSLRLQEFRLDIRETASVTQSSLVSSKPGRQSLLKFHFTPEIEQKVQSAKQQIWEYVSDKHGLRGAVWGEFAESAEQRLVKQYGFDKLGSYDVTQTCGSSKKMRHLPEKLGTYILSGDSRELGRVIKSYHQYCVSSDS</sequence>
<keyword evidence="2" id="KW-1185">Reference proteome</keyword>
<dbReference type="Proteomes" id="UP000199236">
    <property type="component" value="Unassembled WGS sequence"/>
</dbReference>
<proteinExistence type="predicted"/>
<dbReference type="AlphaFoldDB" id="A0A1I5D510"/>
<dbReference type="EMBL" id="FOVR01000002">
    <property type="protein sequence ID" value="SFN94312.1"/>
    <property type="molecule type" value="Genomic_DNA"/>
</dbReference>
<accession>A0A1I5D510</accession>
<dbReference type="OrthoDB" id="9830937at2"/>
<gene>
    <name evidence="1" type="ORF">SAMN04488056_102480</name>
</gene>